<organism evidence="2 3">
    <name type="scientific">Lentzea flava</name>
    <dbReference type="NCBI Taxonomy" id="103732"/>
    <lineage>
        <taxon>Bacteria</taxon>
        <taxon>Bacillati</taxon>
        <taxon>Actinomycetota</taxon>
        <taxon>Actinomycetes</taxon>
        <taxon>Pseudonocardiales</taxon>
        <taxon>Pseudonocardiaceae</taxon>
        <taxon>Lentzea</taxon>
    </lineage>
</organism>
<feature type="domain" description="HTH cro/C1-type" evidence="1">
    <location>
        <begin position="26"/>
        <end position="81"/>
    </location>
</feature>
<accession>A0ABQ2UJH4</accession>
<sequence>MDPTRAIWETNEVRVAIESGDLGAVVRAVRRAIPLTLADLSERCGYSVSTLSRMERGKQPLRDVQVLRCLAKALQIPPHLLGLSDTTSRSVHAPRPVARVNVILAPDEETDPMRRRTLLAGLTSLAGTAVLGAGSPAVADPVSTLERALLDPPVTGANPVTIPQLRHQVEAARSVFQLGRYTEAATRLPALLSTTMATRAENDDVAAANGLLADLYTLASELMVKLDREQLAWTTADRAMQAAHDSDDLIAQASAHRAWAIVLRRTGHADAAQRLIFSTIATLQPELHRGPEHLSVYGALLSTSAYTAAVDGDRDTARTLTAEAVEAAARLGTDGNHRFTAFGPTGVGLYRVSVARALGDYGTAIEAAKQINAAAIPLAERRARYWSDVAHAFHEWNKPEHCYRALLAAEHASPDEVRYRKPIQQITINLLRNPTTRELPGLRAFAARTGAVV</sequence>
<keyword evidence="3" id="KW-1185">Reference proteome</keyword>
<dbReference type="SMART" id="SM00530">
    <property type="entry name" value="HTH_XRE"/>
    <property type="match status" value="1"/>
</dbReference>
<dbReference type="InterPro" id="IPR010982">
    <property type="entry name" value="Lambda_DNA-bd_dom_sf"/>
</dbReference>
<dbReference type="Proteomes" id="UP000649573">
    <property type="component" value="Unassembled WGS sequence"/>
</dbReference>
<dbReference type="PROSITE" id="PS50943">
    <property type="entry name" value="HTH_CROC1"/>
    <property type="match status" value="1"/>
</dbReference>
<protein>
    <recommendedName>
        <fullName evidence="1">HTH cro/C1-type domain-containing protein</fullName>
    </recommendedName>
</protein>
<evidence type="ECO:0000313" key="2">
    <source>
        <dbReference type="EMBL" id="GGU39851.1"/>
    </source>
</evidence>
<dbReference type="InterPro" id="IPR001387">
    <property type="entry name" value="Cro/C1-type_HTH"/>
</dbReference>
<proteinExistence type="predicted"/>
<dbReference type="InterPro" id="IPR011990">
    <property type="entry name" value="TPR-like_helical_dom_sf"/>
</dbReference>
<dbReference type="EMBL" id="BMRE01000013">
    <property type="protein sequence ID" value="GGU39851.1"/>
    <property type="molecule type" value="Genomic_DNA"/>
</dbReference>
<dbReference type="Gene3D" id="1.25.40.10">
    <property type="entry name" value="Tetratricopeptide repeat domain"/>
    <property type="match status" value="1"/>
</dbReference>
<dbReference type="Gene3D" id="1.10.260.40">
    <property type="entry name" value="lambda repressor-like DNA-binding domains"/>
    <property type="match status" value="1"/>
</dbReference>
<dbReference type="Pfam" id="PF13560">
    <property type="entry name" value="HTH_31"/>
    <property type="match status" value="1"/>
</dbReference>
<evidence type="ECO:0000259" key="1">
    <source>
        <dbReference type="PROSITE" id="PS50943"/>
    </source>
</evidence>
<dbReference type="RefSeq" id="WP_189254768.1">
    <property type="nucleotide sequence ID" value="NZ_BMRE01000013.1"/>
</dbReference>
<name>A0ABQ2UJH4_9PSEU</name>
<gene>
    <name evidence="2" type="ORF">GCM10010178_35270</name>
</gene>
<comment type="caution">
    <text evidence="2">The sequence shown here is derived from an EMBL/GenBank/DDBJ whole genome shotgun (WGS) entry which is preliminary data.</text>
</comment>
<reference evidence="3" key="1">
    <citation type="journal article" date="2019" name="Int. J. Syst. Evol. Microbiol.">
        <title>The Global Catalogue of Microorganisms (GCM) 10K type strain sequencing project: providing services to taxonomists for standard genome sequencing and annotation.</title>
        <authorList>
            <consortium name="The Broad Institute Genomics Platform"/>
            <consortium name="The Broad Institute Genome Sequencing Center for Infectious Disease"/>
            <person name="Wu L."/>
            <person name="Ma J."/>
        </authorList>
    </citation>
    <scope>NUCLEOTIDE SEQUENCE [LARGE SCALE GENOMIC DNA]</scope>
    <source>
        <strain evidence="3">JCM 3296</strain>
    </source>
</reference>
<evidence type="ECO:0000313" key="3">
    <source>
        <dbReference type="Proteomes" id="UP000649573"/>
    </source>
</evidence>
<dbReference type="SUPFAM" id="SSF47413">
    <property type="entry name" value="lambda repressor-like DNA-binding domains"/>
    <property type="match status" value="1"/>
</dbReference>
<dbReference type="CDD" id="cd00093">
    <property type="entry name" value="HTH_XRE"/>
    <property type="match status" value="1"/>
</dbReference>